<dbReference type="GO" id="GO:0042908">
    <property type="term" value="P:xenobiotic transport"/>
    <property type="evidence" value="ECO:0007669"/>
    <property type="project" value="UniProtKB-ARBA"/>
</dbReference>
<protein>
    <submittedName>
        <fullName evidence="8">Unnamed protein product</fullName>
    </submittedName>
</protein>
<dbReference type="InterPro" id="IPR036259">
    <property type="entry name" value="MFS_trans_sf"/>
</dbReference>
<name>A0A9W6WH57_CANBO</name>
<feature type="transmembrane region" description="Helical" evidence="6">
    <location>
        <begin position="462"/>
        <end position="486"/>
    </location>
</feature>
<dbReference type="FunFam" id="1.20.1250.20:FF:000011">
    <property type="entry name" value="MFS multidrug transporter, putative"/>
    <property type="match status" value="1"/>
</dbReference>
<feature type="transmembrane region" description="Helical" evidence="6">
    <location>
        <begin position="325"/>
        <end position="346"/>
    </location>
</feature>
<feature type="transmembrane region" description="Helical" evidence="6">
    <location>
        <begin position="545"/>
        <end position="567"/>
    </location>
</feature>
<proteinExistence type="predicted"/>
<keyword evidence="3 6" id="KW-1133">Transmembrane helix</keyword>
<feature type="domain" description="Major facilitator superfamily (MFS) profile" evidence="7">
    <location>
        <begin position="204"/>
        <end position="639"/>
    </location>
</feature>
<gene>
    <name evidence="8" type="ORF">Cboi02_000361100</name>
</gene>
<dbReference type="InterPro" id="IPR011701">
    <property type="entry name" value="MFS"/>
</dbReference>
<dbReference type="AlphaFoldDB" id="A0A9W6WH57"/>
<dbReference type="GO" id="GO:0000297">
    <property type="term" value="F:spermine transmembrane transporter activity"/>
    <property type="evidence" value="ECO:0007669"/>
    <property type="project" value="TreeGrafter"/>
</dbReference>
<feature type="compositionally biased region" description="Low complexity" evidence="5">
    <location>
        <begin position="25"/>
        <end position="35"/>
    </location>
</feature>
<dbReference type="SUPFAM" id="SSF103473">
    <property type="entry name" value="MFS general substrate transporter"/>
    <property type="match status" value="1"/>
</dbReference>
<comment type="caution">
    <text evidence="8">The sequence shown here is derived from an EMBL/GenBank/DDBJ whole genome shotgun (WGS) entry which is preliminary data.</text>
</comment>
<evidence type="ECO:0000256" key="3">
    <source>
        <dbReference type="ARBA" id="ARBA00022989"/>
    </source>
</evidence>
<dbReference type="GO" id="GO:0015606">
    <property type="term" value="F:spermidine transmembrane transporter activity"/>
    <property type="evidence" value="ECO:0007669"/>
    <property type="project" value="TreeGrafter"/>
</dbReference>
<evidence type="ECO:0000256" key="1">
    <source>
        <dbReference type="ARBA" id="ARBA00004141"/>
    </source>
</evidence>
<comment type="subcellular location">
    <subcellularLocation>
        <location evidence="1">Membrane</location>
        <topology evidence="1">Multi-pass membrane protein</topology>
    </subcellularLocation>
</comment>
<evidence type="ECO:0000313" key="8">
    <source>
        <dbReference type="EMBL" id="GME72445.1"/>
    </source>
</evidence>
<dbReference type="PANTHER" id="PTHR23502:SF38">
    <property type="entry name" value="POLYAMINE TRANSPORTER 4"/>
    <property type="match status" value="1"/>
</dbReference>
<dbReference type="PROSITE" id="PS50850">
    <property type="entry name" value="MFS"/>
    <property type="match status" value="1"/>
</dbReference>
<evidence type="ECO:0000256" key="6">
    <source>
        <dbReference type="SAM" id="Phobius"/>
    </source>
</evidence>
<feature type="transmembrane region" description="Helical" evidence="6">
    <location>
        <begin position="611"/>
        <end position="634"/>
    </location>
</feature>
<dbReference type="GO" id="GO:0140115">
    <property type="term" value="P:export across plasma membrane"/>
    <property type="evidence" value="ECO:0007669"/>
    <property type="project" value="UniProtKB-ARBA"/>
</dbReference>
<feature type="region of interest" description="Disordered" evidence="5">
    <location>
        <begin position="1"/>
        <end position="98"/>
    </location>
</feature>
<keyword evidence="2 6" id="KW-0812">Transmembrane</keyword>
<feature type="transmembrane region" description="Helical" evidence="6">
    <location>
        <begin position="202"/>
        <end position="223"/>
    </location>
</feature>
<dbReference type="PROSITE" id="PS00216">
    <property type="entry name" value="SUGAR_TRANSPORT_1"/>
    <property type="match status" value="1"/>
</dbReference>
<dbReference type="Gene3D" id="1.20.1250.20">
    <property type="entry name" value="MFS general substrate transporter like domains"/>
    <property type="match status" value="1"/>
</dbReference>
<dbReference type="Pfam" id="PF07690">
    <property type="entry name" value="MFS_1"/>
    <property type="match status" value="1"/>
</dbReference>
<feature type="transmembrane region" description="Helical" evidence="6">
    <location>
        <begin position="399"/>
        <end position="417"/>
    </location>
</feature>
<feature type="transmembrane region" description="Helical" evidence="6">
    <location>
        <begin position="269"/>
        <end position="288"/>
    </location>
</feature>
<feature type="transmembrane region" description="Helical" evidence="6">
    <location>
        <begin position="294"/>
        <end position="313"/>
    </location>
</feature>
<dbReference type="GO" id="GO:0005886">
    <property type="term" value="C:plasma membrane"/>
    <property type="evidence" value="ECO:0007669"/>
    <property type="project" value="TreeGrafter"/>
</dbReference>
<feature type="compositionally biased region" description="Basic and acidic residues" evidence="5">
    <location>
        <begin position="154"/>
        <end position="167"/>
    </location>
</feature>
<feature type="transmembrane region" description="Helical" evidence="6">
    <location>
        <begin position="588"/>
        <end position="605"/>
    </location>
</feature>
<sequence length="670" mass="73535">MRRNQTRGSMASVSTSGTTTDDYQSAAESISAASENGTEEQSPSASAEDDIEGVTNTSMYRPASEDSNINNLQRVNTSNSMATIRDEEENAEHNILTRTRTDTELYTKELDDEIHKQSETLSRIVSHFSTKSKKSTAESEEEEHRQSSSTIENEFEKVDIGDEEKASDSAQEAEEGYDPREVDWDSPEDPDNPINWPTWRKWFTTMSVAFICLVVTLGSSIYVCGVPELMEIWGISQTLGLAGLTFYVLGLAFGPVLGAPLSEIFGRKIVYCSTLPVSMLFIMGVGLSKNIGSVLVLRFFAGFSASACLAVGGGSITDIWRPHELGLAMTLFCLAPLAGPVIGPIIGGFVAENKGWKWTMWVNLMFAGAILPFILVAPESYKPIIMRTRLKKRGLKIKKPALSFGKFLVLILFITVLKPLQMLGTEPIVVIFSIYTAFIFAVLFGFFEAFPVIFRGVYGMELGISGLTFLGVGLGLLLGAALYIYIDKRVFFKKYEDGYIGQKDAEGNPVPPTPESRLITCKIGALFLGPSLFWLGWTAKYHTHWMAPVAAGVPFGFSLILIFFSILTYFAMSYPPLSVASALAANNLLRYILASVFPLFTVQMYKNLNVGWASTVFGFIGVALAPVPWIFTYVGPRLRARSKFGFAAMKAEEEAPASDSSVTDDNKASV</sequence>
<dbReference type="InterPro" id="IPR005829">
    <property type="entry name" value="Sugar_transporter_CS"/>
</dbReference>
<feature type="transmembrane region" description="Helical" evidence="6">
    <location>
        <begin position="358"/>
        <end position="378"/>
    </location>
</feature>
<keyword evidence="9" id="KW-1185">Reference proteome</keyword>
<evidence type="ECO:0000259" key="7">
    <source>
        <dbReference type="PROSITE" id="PS50850"/>
    </source>
</evidence>
<feature type="compositionally biased region" description="Polar residues" evidence="5">
    <location>
        <begin position="54"/>
        <end position="82"/>
    </location>
</feature>
<reference evidence="8" key="1">
    <citation type="submission" date="2023-04" db="EMBL/GenBank/DDBJ databases">
        <title>Candida boidinii NBRC 10035.</title>
        <authorList>
            <person name="Ichikawa N."/>
            <person name="Sato H."/>
            <person name="Tonouchi N."/>
        </authorList>
    </citation>
    <scope>NUCLEOTIDE SEQUENCE</scope>
    <source>
        <strain evidence="8">NBRC 10035</strain>
    </source>
</reference>
<dbReference type="Proteomes" id="UP001165120">
    <property type="component" value="Unassembled WGS sequence"/>
</dbReference>
<dbReference type="CDD" id="cd17323">
    <property type="entry name" value="MFS_Tpo1_MDR_like"/>
    <property type="match status" value="1"/>
</dbReference>
<feature type="transmembrane region" description="Helical" evidence="6">
    <location>
        <begin position="235"/>
        <end position="257"/>
    </location>
</feature>
<keyword evidence="4 6" id="KW-0472">Membrane</keyword>
<organism evidence="8 9">
    <name type="scientific">Candida boidinii</name>
    <name type="common">Yeast</name>
    <dbReference type="NCBI Taxonomy" id="5477"/>
    <lineage>
        <taxon>Eukaryota</taxon>
        <taxon>Fungi</taxon>
        <taxon>Dikarya</taxon>
        <taxon>Ascomycota</taxon>
        <taxon>Saccharomycotina</taxon>
        <taxon>Pichiomycetes</taxon>
        <taxon>Pichiales</taxon>
        <taxon>Pichiaceae</taxon>
        <taxon>Ogataea</taxon>
        <taxon>Ogataea/Candida clade</taxon>
    </lineage>
</organism>
<feature type="transmembrane region" description="Helical" evidence="6">
    <location>
        <begin position="429"/>
        <end position="450"/>
    </location>
</feature>
<evidence type="ECO:0000256" key="4">
    <source>
        <dbReference type="ARBA" id="ARBA00023136"/>
    </source>
</evidence>
<evidence type="ECO:0000256" key="2">
    <source>
        <dbReference type="ARBA" id="ARBA00022692"/>
    </source>
</evidence>
<dbReference type="EMBL" id="BSXN01001280">
    <property type="protein sequence ID" value="GME72445.1"/>
    <property type="molecule type" value="Genomic_DNA"/>
</dbReference>
<evidence type="ECO:0000313" key="9">
    <source>
        <dbReference type="Proteomes" id="UP001165120"/>
    </source>
</evidence>
<accession>A0A9W6WH57</accession>
<dbReference type="PANTHER" id="PTHR23502">
    <property type="entry name" value="MAJOR FACILITATOR SUPERFAMILY"/>
    <property type="match status" value="1"/>
</dbReference>
<dbReference type="InterPro" id="IPR020846">
    <property type="entry name" value="MFS_dom"/>
</dbReference>
<feature type="compositionally biased region" description="Polar residues" evidence="5">
    <location>
        <begin position="1"/>
        <end position="23"/>
    </location>
</feature>
<feature type="region of interest" description="Disordered" evidence="5">
    <location>
        <begin position="125"/>
        <end position="190"/>
    </location>
</feature>
<evidence type="ECO:0000256" key="5">
    <source>
        <dbReference type="SAM" id="MobiDB-lite"/>
    </source>
</evidence>